<feature type="transmembrane region" description="Helical" evidence="1">
    <location>
        <begin position="131"/>
        <end position="149"/>
    </location>
</feature>
<evidence type="ECO:0000313" key="4">
    <source>
        <dbReference type="Proteomes" id="UP001059380"/>
    </source>
</evidence>
<feature type="transmembrane region" description="Helical" evidence="1">
    <location>
        <begin position="99"/>
        <end position="119"/>
    </location>
</feature>
<proteinExistence type="predicted"/>
<dbReference type="Proteomes" id="UP001059380">
    <property type="component" value="Chromosome"/>
</dbReference>
<dbReference type="EMBL" id="CP093313">
    <property type="protein sequence ID" value="UWZ81655.1"/>
    <property type="molecule type" value="Genomic_DNA"/>
</dbReference>
<evidence type="ECO:0000259" key="2">
    <source>
        <dbReference type="Pfam" id="PF09990"/>
    </source>
</evidence>
<keyword evidence="1" id="KW-0812">Transmembrane</keyword>
<feature type="domain" description="DUF2231" evidence="2">
    <location>
        <begin position="59"/>
        <end position="187"/>
    </location>
</feature>
<keyword evidence="1" id="KW-1133">Transmembrane helix</keyword>
<dbReference type="InterPro" id="IPR019251">
    <property type="entry name" value="DUF2231_TM"/>
</dbReference>
<dbReference type="AlphaFoldDB" id="A0A9J7BFW7"/>
<evidence type="ECO:0000313" key="3">
    <source>
        <dbReference type="EMBL" id="UWZ81655.1"/>
    </source>
</evidence>
<dbReference type="Pfam" id="PF09990">
    <property type="entry name" value="DUF2231"/>
    <property type="match status" value="1"/>
</dbReference>
<dbReference type="KEGG" id="orp:MOP44_13790"/>
<dbReference type="RefSeq" id="WP_260790481.1">
    <property type="nucleotide sequence ID" value="NZ_CP093313.1"/>
</dbReference>
<accession>A0A9J7BFW7</accession>
<organism evidence="3 4">
    <name type="scientific">Occallatibacter riparius</name>
    <dbReference type="NCBI Taxonomy" id="1002689"/>
    <lineage>
        <taxon>Bacteria</taxon>
        <taxon>Pseudomonadati</taxon>
        <taxon>Acidobacteriota</taxon>
        <taxon>Terriglobia</taxon>
        <taxon>Terriglobales</taxon>
        <taxon>Acidobacteriaceae</taxon>
        <taxon>Occallatibacter</taxon>
    </lineage>
</organism>
<keyword evidence="4" id="KW-1185">Reference proteome</keyword>
<keyword evidence="1" id="KW-0472">Membrane</keyword>
<gene>
    <name evidence="3" type="ORF">MOP44_13790</name>
</gene>
<protein>
    <submittedName>
        <fullName evidence="3">DUF2231 domain-containing protein</fullName>
    </submittedName>
</protein>
<feature type="transmembrane region" description="Helical" evidence="1">
    <location>
        <begin position="161"/>
        <end position="180"/>
    </location>
</feature>
<evidence type="ECO:0000256" key="1">
    <source>
        <dbReference type="SAM" id="Phobius"/>
    </source>
</evidence>
<name>A0A9J7BFW7_9BACT</name>
<reference evidence="3" key="1">
    <citation type="submission" date="2021-04" db="EMBL/GenBank/DDBJ databases">
        <title>Phylogenetic analysis of Acidobacteriaceae.</title>
        <authorList>
            <person name="Qiu L."/>
            <person name="Zhang Q."/>
        </authorList>
    </citation>
    <scope>NUCLEOTIDE SEQUENCE</scope>
    <source>
        <strain evidence="3">DSM 25168</strain>
    </source>
</reference>
<sequence length="203" mass="21265">MADEIAVSKDPVARWAERQDWIRPEVEKTAQGAIHSSFELMGPAGDRVRSFLQGEWLHEPLHSAITDVPVGAWTATVTLDSLSAMCPGRGMDAAADATLWLGLLGAIASAAAGLADWAYIDEPRPRRVGAVHALLNIGATALFTASACVRKRNRNNGRALAGIGFAVVALSAHLGGNLVYEHKMGMQQDNGGSAPAESGGTGI</sequence>